<dbReference type="Proteomes" id="UP001182556">
    <property type="component" value="Unassembled WGS sequence"/>
</dbReference>
<comment type="similarity">
    <text evidence="2">Belongs to the major facilitator superfamily. Proton-dependent oligopeptide transporter (POT/PTR) (TC 2.A.17) family.</text>
</comment>
<feature type="transmembrane region" description="Helical" evidence="7">
    <location>
        <begin position="498"/>
        <end position="516"/>
    </location>
</feature>
<reference evidence="8" key="1">
    <citation type="submission" date="2023-02" db="EMBL/GenBank/DDBJ databases">
        <title>Identification and recombinant expression of a fungal hydrolase from Papiliotrema laurentii that hydrolyzes apple cutin and clears colloidal polyester polyurethane.</title>
        <authorList>
            <consortium name="DOE Joint Genome Institute"/>
            <person name="Roman V.A."/>
            <person name="Bojanowski C."/>
            <person name="Crable B.R."/>
            <person name="Wagner D.N."/>
            <person name="Hung C.S."/>
            <person name="Nadeau L.J."/>
            <person name="Schratz L."/>
            <person name="Haridas S."/>
            <person name="Pangilinan J."/>
            <person name="Lipzen A."/>
            <person name="Na H."/>
            <person name="Yan M."/>
            <person name="Ng V."/>
            <person name="Grigoriev I.V."/>
            <person name="Spatafora J.W."/>
            <person name="Barlow D."/>
            <person name="Biffinger J."/>
            <person name="Kelley-Loughnane N."/>
            <person name="Varaljay V.A."/>
            <person name="Crookes-Goodson W.J."/>
        </authorList>
    </citation>
    <scope>NUCLEOTIDE SEQUENCE</scope>
    <source>
        <strain evidence="8">5307AH</strain>
    </source>
</reference>
<dbReference type="Pfam" id="PF00854">
    <property type="entry name" value="PTR2"/>
    <property type="match status" value="1"/>
</dbReference>
<feature type="transmembrane region" description="Helical" evidence="7">
    <location>
        <begin position="128"/>
        <end position="148"/>
    </location>
</feature>
<feature type="transmembrane region" description="Helical" evidence="7">
    <location>
        <begin position="256"/>
        <end position="274"/>
    </location>
</feature>
<feature type="transmembrane region" description="Helical" evidence="7">
    <location>
        <begin position="403"/>
        <end position="423"/>
    </location>
</feature>
<dbReference type="SUPFAM" id="SSF103473">
    <property type="entry name" value="MFS general substrate transporter"/>
    <property type="match status" value="1"/>
</dbReference>
<feature type="transmembrane region" description="Helical" evidence="7">
    <location>
        <begin position="522"/>
        <end position="541"/>
    </location>
</feature>
<evidence type="ECO:0000256" key="1">
    <source>
        <dbReference type="ARBA" id="ARBA00004141"/>
    </source>
</evidence>
<feature type="transmembrane region" description="Helical" evidence="7">
    <location>
        <begin position="365"/>
        <end position="383"/>
    </location>
</feature>
<dbReference type="PANTHER" id="PTHR11654">
    <property type="entry name" value="OLIGOPEPTIDE TRANSPORTER-RELATED"/>
    <property type="match status" value="1"/>
</dbReference>
<feature type="transmembrane region" description="Helical" evidence="7">
    <location>
        <begin position="466"/>
        <end position="486"/>
    </location>
</feature>
<comment type="subcellular location">
    <subcellularLocation>
        <location evidence="1">Membrane</location>
        <topology evidence="1">Multi-pass membrane protein</topology>
    </subcellularLocation>
</comment>
<keyword evidence="4 7" id="KW-1133">Transmembrane helix</keyword>
<sequence>MLESMGGRPRKGEEGEAVYVPLPPVRTSIDQLLEEAGAGLERGPGDEEHDHEDGLPGPRPTVSQALILRRIPGQISWSTYAIALVELAERASFYGVVNISANFIQRPLPPSGSGTGAPPPNTELTSGALGLGLQVATALAVIFTLLGYTTPLLGGALADMKWGKYKTIMIGVILVAISHLIIVYAALPSLLQEGRAFFPFLFAMLLLCSATGLIKANVAPIMAEQYSPTGDYVETLITGETVIIDREATIQRIMSAYFGSINIGAFLAIASSFAEKYVGFWLAFLIPGLICLVMPFLLAFIRPSLVPSPAPSSASLFQACGFVHPSSKTQLYELNDGQEDLDRYDDAGTALDEKSRKDLFDVCRFFLFFAVYNVADGGLYSLFTSLAGSMTTNGVPNDFLGHANPLAIVISIPVLNRYIYPFLQDRGIPFGPVRRVVVGFILAALAMGWCALLQELSAWLVLPTPILLGMSEALAIVSALEIGFLMSPPGLRSIVNSIRLFTQSLASILVLCLVPLMHDPLLVAPFFITACAVLVAAWGIWKLYGHLDDERI</sequence>
<keyword evidence="5 7" id="KW-0472">Membrane</keyword>
<evidence type="ECO:0000313" key="9">
    <source>
        <dbReference type="Proteomes" id="UP001182556"/>
    </source>
</evidence>
<feature type="transmembrane region" description="Helical" evidence="7">
    <location>
        <begin position="168"/>
        <end position="190"/>
    </location>
</feature>
<feature type="transmembrane region" description="Helical" evidence="7">
    <location>
        <begin position="280"/>
        <end position="301"/>
    </location>
</feature>
<evidence type="ECO:0000256" key="2">
    <source>
        <dbReference type="ARBA" id="ARBA00005982"/>
    </source>
</evidence>
<dbReference type="AlphaFoldDB" id="A0AAD9FT90"/>
<name>A0AAD9FT90_PAPLA</name>
<evidence type="ECO:0000256" key="5">
    <source>
        <dbReference type="ARBA" id="ARBA00023136"/>
    </source>
</evidence>
<dbReference type="EMBL" id="JAODAN010000003">
    <property type="protein sequence ID" value="KAK1925728.1"/>
    <property type="molecule type" value="Genomic_DNA"/>
</dbReference>
<dbReference type="GO" id="GO:0022857">
    <property type="term" value="F:transmembrane transporter activity"/>
    <property type="evidence" value="ECO:0007669"/>
    <property type="project" value="InterPro"/>
</dbReference>
<proteinExistence type="inferred from homology"/>
<accession>A0AAD9FT90</accession>
<evidence type="ECO:0000256" key="7">
    <source>
        <dbReference type="SAM" id="Phobius"/>
    </source>
</evidence>
<keyword evidence="3 7" id="KW-0812">Transmembrane</keyword>
<evidence type="ECO:0000256" key="6">
    <source>
        <dbReference type="SAM" id="MobiDB-lite"/>
    </source>
</evidence>
<evidence type="ECO:0000256" key="4">
    <source>
        <dbReference type="ARBA" id="ARBA00022989"/>
    </source>
</evidence>
<gene>
    <name evidence="8" type="ORF">DB88DRAFT_509383</name>
</gene>
<dbReference type="Gene3D" id="1.20.1250.20">
    <property type="entry name" value="MFS general substrate transporter like domains"/>
    <property type="match status" value="1"/>
</dbReference>
<organism evidence="8 9">
    <name type="scientific">Papiliotrema laurentii</name>
    <name type="common">Cryptococcus laurentii</name>
    <dbReference type="NCBI Taxonomy" id="5418"/>
    <lineage>
        <taxon>Eukaryota</taxon>
        <taxon>Fungi</taxon>
        <taxon>Dikarya</taxon>
        <taxon>Basidiomycota</taxon>
        <taxon>Agaricomycotina</taxon>
        <taxon>Tremellomycetes</taxon>
        <taxon>Tremellales</taxon>
        <taxon>Rhynchogastremaceae</taxon>
        <taxon>Papiliotrema</taxon>
    </lineage>
</organism>
<feature type="region of interest" description="Disordered" evidence="6">
    <location>
        <begin position="1"/>
        <end position="22"/>
    </location>
</feature>
<keyword evidence="9" id="KW-1185">Reference proteome</keyword>
<feature type="region of interest" description="Disordered" evidence="6">
    <location>
        <begin position="39"/>
        <end position="61"/>
    </location>
</feature>
<evidence type="ECO:0000256" key="3">
    <source>
        <dbReference type="ARBA" id="ARBA00022692"/>
    </source>
</evidence>
<protein>
    <submittedName>
        <fullName evidence="8">Major facilitator superfamily domain-containing protein</fullName>
    </submittedName>
</protein>
<feature type="compositionally biased region" description="Basic and acidic residues" evidence="6">
    <location>
        <begin position="43"/>
        <end position="54"/>
    </location>
</feature>
<feature type="transmembrane region" description="Helical" evidence="7">
    <location>
        <begin position="435"/>
        <end position="454"/>
    </location>
</feature>
<feature type="transmembrane region" description="Helical" evidence="7">
    <location>
        <begin position="196"/>
        <end position="214"/>
    </location>
</feature>
<dbReference type="InterPro" id="IPR036259">
    <property type="entry name" value="MFS_trans_sf"/>
</dbReference>
<comment type="caution">
    <text evidence="8">The sequence shown here is derived from an EMBL/GenBank/DDBJ whole genome shotgun (WGS) entry which is preliminary data.</text>
</comment>
<evidence type="ECO:0000313" key="8">
    <source>
        <dbReference type="EMBL" id="KAK1925728.1"/>
    </source>
</evidence>
<dbReference type="GO" id="GO:0016020">
    <property type="term" value="C:membrane"/>
    <property type="evidence" value="ECO:0007669"/>
    <property type="project" value="UniProtKB-SubCell"/>
</dbReference>
<dbReference type="InterPro" id="IPR000109">
    <property type="entry name" value="POT_fam"/>
</dbReference>